<sequence>MCSSCGKLRCQRTGWSISDVTTERLSLVENRCLLYTDVGYKSDVNTNKRVNGVIVERHLMLIGNTVVGSNRCQRNRINPFICQRSTVEGSDEEIYRSD</sequence>
<accession>A0A2Z7BE45</accession>
<keyword evidence="2" id="KW-1185">Reference proteome</keyword>
<dbReference type="EMBL" id="KV006408">
    <property type="protein sequence ID" value="KZV32622.1"/>
    <property type="molecule type" value="Genomic_DNA"/>
</dbReference>
<evidence type="ECO:0000313" key="1">
    <source>
        <dbReference type="EMBL" id="KZV32622.1"/>
    </source>
</evidence>
<evidence type="ECO:0000313" key="2">
    <source>
        <dbReference type="Proteomes" id="UP000250235"/>
    </source>
</evidence>
<gene>
    <name evidence="1" type="ORF">F511_17048</name>
</gene>
<name>A0A2Z7BE45_9LAMI</name>
<dbReference type="AlphaFoldDB" id="A0A2Z7BE45"/>
<reference evidence="1 2" key="1">
    <citation type="journal article" date="2015" name="Proc. Natl. Acad. Sci. U.S.A.">
        <title>The resurrection genome of Boea hygrometrica: A blueprint for survival of dehydration.</title>
        <authorList>
            <person name="Xiao L."/>
            <person name="Yang G."/>
            <person name="Zhang L."/>
            <person name="Yang X."/>
            <person name="Zhao S."/>
            <person name="Ji Z."/>
            <person name="Zhou Q."/>
            <person name="Hu M."/>
            <person name="Wang Y."/>
            <person name="Chen M."/>
            <person name="Xu Y."/>
            <person name="Jin H."/>
            <person name="Xiao X."/>
            <person name="Hu G."/>
            <person name="Bao F."/>
            <person name="Hu Y."/>
            <person name="Wan P."/>
            <person name="Li L."/>
            <person name="Deng X."/>
            <person name="Kuang T."/>
            <person name="Xiang C."/>
            <person name="Zhu J.K."/>
            <person name="Oliver M.J."/>
            <person name="He Y."/>
        </authorList>
    </citation>
    <scope>NUCLEOTIDE SEQUENCE [LARGE SCALE GENOMIC DNA]</scope>
    <source>
        <strain evidence="2">cv. XS01</strain>
    </source>
</reference>
<dbReference type="Proteomes" id="UP000250235">
    <property type="component" value="Unassembled WGS sequence"/>
</dbReference>
<proteinExistence type="predicted"/>
<organism evidence="1 2">
    <name type="scientific">Dorcoceras hygrometricum</name>
    <dbReference type="NCBI Taxonomy" id="472368"/>
    <lineage>
        <taxon>Eukaryota</taxon>
        <taxon>Viridiplantae</taxon>
        <taxon>Streptophyta</taxon>
        <taxon>Embryophyta</taxon>
        <taxon>Tracheophyta</taxon>
        <taxon>Spermatophyta</taxon>
        <taxon>Magnoliopsida</taxon>
        <taxon>eudicotyledons</taxon>
        <taxon>Gunneridae</taxon>
        <taxon>Pentapetalae</taxon>
        <taxon>asterids</taxon>
        <taxon>lamiids</taxon>
        <taxon>Lamiales</taxon>
        <taxon>Gesneriaceae</taxon>
        <taxon>Didymocarpoideae</taxon>
        <taxon>Trichosporeae</taxon>
        <taxon>Loxocarpinae</taxon>
        <taxon>Dorcoceras</taxon>
    </lineage>
</organism>
<protein>
    <submittedName>
        <fullName evidence="1">Protein ARABIDILLO 2-like</fullName>
    </submittedName>
</protein>